<evidence type="ECO:0000256" key="5">
    <source>
        <dbReference type="ARBA" id="ARBA00023242"/>
    </source>
</evidence>
<dbReference type="Pfam" id="PF02045">
    <property type="entry name" value="CBFB_NFYA"/>
    <property type="match status" value="1"/>
</dbReference>
<comment type="subunit">
    <text evidence="6">Heterotrimer.</text>
</comment>
<dbReference type="AlphaFoldDB" id="A0AAV1CZ42"/>
<dbReference type="Proteomes" id="UP001161247">
    <property type="component" value="Chromosome 3"/>
</dbReference>
<organism evidence="8 9">
    <name type="scientific">Oldenlandia corymbosa var. corymbosa</name>
    <dbReference type="NCBI Taxonomy" id="529605"/>
    <lineage>
        <taxon>Eukaryota</taxon>
        <taxon>Viridiplantae</taxon>
        <taxon>Streptophyta</taxon>
        <taxon>Embryophyta</taxon>
        <taxon>Tracheophyta</taxon>
        <taxon>Spermatophyta</taxon>
        <taxon>Magnoliopsida</taxon>
        <taxon>eudicotyledons</taxon>
        <taxon>Gunneridae</taxon>
        <taxon>Pentapetalae</taxon>
        <taxon>asterids</taxon>
        <taxon>lamiids</taxon>
        <taxon>Gentianales</taxon>
        <taxon>Rubiaceae</taxon>
        <taxon>Rubioideae</taxon>
        <taxon>Spermacoceae</taxon>
        <taxon>Hedyotis-Oldenlandia complex</taxon>
        <taxon>Oldenlandia</taxon>
    </lineage>
</organism>
<dbReference type="PROSITE" id="PS51152">
    <property type="entry name" value="NFYA_HAP2_2"/>
    <property type="match status" value="1"/>
</dbReference>
<keyword evidence="9" id="KW-1185">Reference proteome</keyword>
<dbReference type="SMART" id="SM00521">
    <property type="entry name" value="CBF"/>
    <property type="match status" value="1"/>
</dbReference>
<evidence type="ECO:0000313" key="8">
    <source>
        <dbReference type="EMBL" id="CAI9099999.1"/>
    </source>
</evidence>
<protein>
    <recommendedName>
        <fullName evidence="6">Nuclear transcription factor Y subunit</fullName>
    </recommendedName>
</protein>
<name>A0AAV1CZ42_OLDCO</name>
<comment type="similarity">
    <text evidence="6">Belongs to the NFYA/HAP2 subunit family.</text>
</comment>
<evidence type="ECO:0000313" key="9">
    <source>
        <dbReference type="Proteomes" id="UP001161247"/>
    </source>
</evidence>
<feature type="compositionally biased region" description="Polar residues" evidence="7">
    <location>
        <begin position="261"/>
        <end position="275"/>
    </location>
</feature>
<evidence type="ECO:0000256" key="1">
    <source>
        <dbReference type="ARBA" id="ARBA00004123"/>
    </source>
</evidence>
<evidence type="ECO:0000256" key="4">
    <source>
        <dbReference type="ARBA" id="ARBA00023163"/>
    </source>
</evidence>
<comment type="function">
    <text evidence="6">Component of the sequence-specific heterotrimeric transcription factor (NF-Y) which specifically recognizes a 5'-CCAAT-3' box motif found in the promoters of its target genes.</text>
</comment>
<dbReference type="Gene3D" id="6.10.250.2430">
    <property type="match status" value="1"/>
</dbReference>
<comment type="subcellular location">
    <subcellularLocation>
        <location evidence="1 6">Nucleus</location>
    </subcellularLocation>
</comment>
<keyword evidence="5 6" id="KW-0539">Nucleus</keyword>
<keyword evidence="2 6" id="KW-0805">Transcription regulation</keyword>
<dbReference type="EMBL" id="OX459120">
    <property type="protein sequence ID" value="CAI9099999.1"/>
    <property type="molecule type" value="Genomic_DNA"/>
</dbReference>
<dbReference type="PANTHER" id="PTHR12632">
    <property type="entry name" value="TRANSCRIPTION FACTOR NF-Y ALPHA-RELATED"/>
    <property type="match status" value="1"/>
</dbReference>
<dbReference type="GO" id="GO:0003700">
    <property type="term" value="F:DNA-binding transcription factor activity"/>
    <property type="evidence" value="ECO:0007669"/>
    <property type="project" value="UniProtKB-UniRule"/>
</dbReference>
<dbReference type="GO" id="GO:0003677">
    <property type="term" value="F:DNA binding"/>
    <property type="evidence" value="ECO:0007669"/>
    <property type="project" value="UniProtKB-KW"/>
</dbReference>
<keyword evidence="3 6" id="KW-0238">DNA-binding</keyword>
<evidence type="ECO:0000256" key="3">
    <source>
        <dbReference type="ARBA" id="ARBA00023125"/>
    </source>
</evidence>
<accession>A0AAV1CZ42</accession>
<keyword evidence="4 6" id="KW-0804">Transcription</keyword>
<dbReference type="PRINTS" id="PR00616">
    <property type="entry name" value="CCAATSUBUNTB"/>
</dbReference>
<dbReference type="InterPro" id="IPR001289">
    <property type="entry name" value="NFYA"/>
</dbReference>
<feature type="region of interest" description="Disordered" evidence="7">
    <location>
        <begin position="231"/>
        <end position="281"/>
    </location>
</feature>
<evidence type="ECO:0000256" key="2">
    <source>
        <dbReference type="ARBA" id="ARBA00023015"/>
    </source>
</evidence>
<dbReference type="GO" id="GO:0005634">
    <property type="term" value="C:nucleus"/>
    <property type="evidence" value="ECO:0007669"/>
    <property type="project" value="UniProtKB-SubCell"/>
</dbReference>
<reference evidence="8" key="1">
    <citation type="submission" date="2023-03" db="EMBL/GenBank/DDBJ databases">
        <authorList>
            <person name="Julca I."/>
        </authorList>
    </citation>
    <scope>NUCLEOTIDE SEQUENCE</scope>
</reference>
<evidence type="ECO:0000256" key="7">
    <source>
        <dbReference type="SAM" id="MobiDB-lite"/>
    </source>
</evidence>
<gene>
    <name evidence="8" type="ORF">OLC1_LOCUS9921</name>
</gene>
<proteinExistence type="inferred from homology"/>
<feature type="compositionally biased region" description="Basic and acidic residues" evidence="7">
    <location>
        <begin position="245"/>
        <end position="260"/>
    </location>
</feature>
<evidence type="ECO:0000256" key="6">
    <source>
        <dbReference type="RuleBase" id="RU367155"/>
    </source>
</evidence>
<sequence length="301" mass="34050">MWRIAMEKQGATNRLEPVATAKGNSWDEKLISFMSTFSDNSIPSDVLVFGNNRSSSVHSSLNQPNGGLRVKDLQMHGGQYGEDNIFDEAEPSWFLKSDQNSEQEHLRFSTMASPTSRNKTPATLACHSAAFTPYTSPESSFWVNSPDQCSQTWASSSLQRARLPLESAEEPVYVNAKQYHGILRRRQLRVKAELENKASKIRKPYLHESRHLHAMRRARGCGGRFLSKKMQLNHNNNDDDDNNQTDDHYLHHRNNDDANSEKSINCNSYNASVPDQTDRRDRTISTGLSLGLQQASIRTLP</sequence>